<organism evidence="8 9">
    <name type="scientific">Streptomyces phage Soshi</name>
    <dbReference type="NCBI Taxonomy" id="2601694"/>
    <lineage>
        <taxon>Viruses</taxon>
        <taxon>Duplodnaviria</taxon>
        <taxon>Heunggongvirae</taxon>
        <taxon>Uroviricota</taxon>
        <taxon>Caudoviricetes</taxon>
        <taxon>Rimavirus</taxon>
        <taxon>Rimavirus drgrey</taxon>
    </lineage>
</organism>
<keyword evidence="4" id="KW-0118">Viral capsid assembly</keyword>
<evidence type="ECO:0000259" key="7">
    <source>
        <dbReference type="Pfam" id="PF04586"/>
    </source>
</evidence>
<evidence type="ECO:0000313" key="9">
    <source>
        <dbReference type="Proteomes" id="UP000327109"/>
    </source>
</evidence>
<reference evidence="8 9" key="1">
    <citation type="submission" date="2019-07" db="EMBL/GenBank/DDBJ databases">
        <authorList>
            <person name="Trigg B.T."/>
            <person name="Shi C.Y."/>
            <person name="Smith B.R."/>
            <person name="Hughes L.E."/>
            <person name="Garlena R.A."/>
            <person name="Russell D.A."/>
            <person name="Pope W.H."/>
            <person name="Jacobs-Sera D."/>
            <person name="Hatfull G.F."/>
        </authorList>
    </citation>
    <scope>NUCLEOTIDE SEQUENCE [LARGE SCALE GENOMIC DNA]</scope>
</reference>
<evidence type="ECO:0000256" key="2">
    <source>
        <dbReference type="ARBA" id="ARBA00022670"/>
    </source>
</evidence>
<feature type="compositionally biased region" description="Acidic residues" evidence="6">
    <location>
        <begin position="160"/>
        <end position="185"/>
    </location>
</feature>
<dbReference type="GO" id="GO:0008233">
    <property type="term" value="F:peptidase activity"/>
    <property type="evidence" value="ECO:0007669"/>
    <property type="project" value="UniProtKB-KW"/>
</dbReference>
<proteinExistence type="predicted"/>
<evidence type="ECO:0000256" key="4">
    <source>
        <dbReference type="ARBA" id="ARBA00022950"/>
    </source>
</evidence>
<keyword evidence="2 8" id="KW-0645">Protease</keyword>
<keyword evidence="3" id="KW-0378">Hydrolase</keyword>
<feature type="region of interest" description="Disordered" evidence="6">
    <location>
        <begin position="219"/>
        <end position="258"/>
    </location>
</feature>
<dbReference type="EMBL" id="MN204504">
    <property type="protein sequence ID" value="QEQ94627.1"/>
    <property type="molecule type" value="Genomic_DNA"/>
</dbReference>
<dbReference type="GO" id="GO:0006508">
    <property type="term" value="P:proteolysis"/>
    <property type="evidence" value="ECO:0007669"/>
    <property type="project" value="UniProtKB-KW"/>
</dbReference>
<dbReference type="Proteomes" id="UP000327109">
    <property type="component" value="Segment"/>
</dbReference>
<evidence type="ECO:0000256" key="1">
    <source>
        <dbReference type="ARBA" id="ARBA00022612"/>
    </source>
</evidence>
<evidence type="ECO:0000256" key="3">
    <source>
        <dbReference type="ARBA" id="ARBA00022801"/>
    </source>
</evidence>
<keyword evidence="1" id="KW-1188">Viral release from host cell</keyword>
<sequence>MAVIEADFGGWATKAGLRCSDGRTIMRGAFEKMHHQQVPLVWQHGHSDAKNVLGHAVLEHRDEGVYAYAFFNDTEQGKNARSLVEHGDIKYLSIYANNLVEKGKEVLHGVIREVSLVLAGANPGAKIDFVNINHGDGDFETLEDEAVIHTGLVIDHAGNADEDDEDDENDELQHAEDDEDDEDDDLTINDVYESFDEEQKNVVHYLIGVALQDAAKANTAEHSNKSADGGDLTHQEGAGNHMSRNVFDQTTTDDKGRAKHELSHDALKGIFADAEKRGSLKAAVEQYAKDNLQHGVESIDILFPDAKAATGVIELDKRRTEWVATVLNSTRHTPFSRIKTFAADLTQDEARAKGYIKGNYKREEWFGVTKRTTDPTTIYKKQKLDRDDLLDITDFDMVAFLKGEMRLMTEEEFARAVLIGDGRDIADEDKVKDPMGASSGSGIRSILNDHELFVTTLFVNPAATGNDLGYEVVVDGVMDGMEYYKGTGTPTFFTTIPELNKFLQARDLNGQRLYKNRGEVADALGVDKIVTVEPMKEISDLVGIIVNLADYNVGTDRGGELTMFDDFDIDYNQYKYLMETRASGALIRPKSALVIKKVASADTLVEPVQPTFNSTTGVVTIPTVTGVEYQDSNGVALTPGAQTALAAGASTTVYAVALDGYYFANTAEDSWTFKRKSA</sequence>
<accession>A0A5J6DA17</accession>
<protein>
    <submittedName>
        <fullName evidence="8">Capsid maturation protease</fullName>
    </submittedName>
</protein>
<dbReference type="GO" id="GO:0046797">
    <property type="term" value="P:viral procapsid maturation"/>
    <property type="evidence" value="ECO:0007669"/>
    <property type="project" value="UniProtKB-KW"/>
</dbReference>
<keyword evidence="5" id="KW-1273">Viral capsid maturation</keyword>
<evidence type="ECO:0000256" key="5">
    <source>
        <dbReference type="ARBA" id="ARBA00023045"/>
    </source>
</evidence>
<dbReference type="InterPro" id="IPR054613">
    <property type="entry name" value="Peptidase_S78_dom"/>
</dbReference>
<evidence type="ECO:0000256" key="6">
    <source>
        <dbReference type="SAM" id="MobiDB-lite"/>
    </source>
</evidence>
<evidence type="ECO:0000313" key="8">
    <source>
        <dbReference type="EMBL" id="QEQ94627.1"/>
    </source>
</evidence>
<gene>
    <name evidence="8" type="primary">14</name>
    <name evidence="8" type="ORF">SEA_SOSHI_14</name>
</gene>
<dbReference type="Pfam" id="PF04586">
    <property type="entry name" value="Peptidase_S78"/>
    <property type="match status" value="1"/>
</dbReference>
<feature type="region of interest" description="Disordered" evidence="6">
    <location>
        <begin position="157"/>
        <end position="185"/>
    </location>
</feature>
<feature type="domain" description="Prohead serine protease" evidence="7">
    <location>
        <begin position="24"/>
        <end position="129"/>
    </location>
</feature>
<dbReference type="SUPFAM" id="SSF56563">
    <property type="entry name" value="Major capsid protein gp5"/>
    <property type="match status" value="1"/>
</dbReference>
<name>A0A5J6DA17_9CAUD</name>